<gene>
    <name evidence="1" type="ORF">QCA50_013640</name>
</gene>
<dbReference type="Proteomes" id="UP001385951">
    <property type="component" value="Unassembled WGS sequence"/>
</dbReference>
<organism evidence="1 2">
    <name type="scientific">Cerrena zonata</name>
    <dbReference type="NCBI Taxonomy" id="2478898"/>
    <lineage>
        <taxon>Eukaryota</taxon>
        <taxon>Fungi</taxon>
        <taxon>Dikarya</taxon>
        <taxon>Basidiomycota</taxon>
        <taxon>Agaricomycotina</taxon>
        <taxon>Agaricomycetes</taxon>
        <taxon>Polyporales</taxon>
        <taxon>Cerrenaceae</taxon>
        <taxon>Cerrena</taxon>
    </lineage>
</organism>
<dbReference type="EMBL" id="JASBNA010000031">
    <property type="protein sequence ID" value="KAK7683378.1"/>
    <property type="molecule type" value="Genomic_DNA"/>
</dbReference>
<proteinExistence type="predicted"/>
<evidence type="ECO:0000313" key="2">
    <source>
        <dbReference type="Proteomes" id="UP001385951"/>
    </source>
</evidence>
<sequence>MKPILRFGSLQKKIDWDLLSPDHNEFVPHRLNESHANVLCHCQQSCLFALPALQWTPRGDDEDWDYFTTPFPIYRENGQLVPPSHYATLLEGSPATVEVMVVRHFDVEKNVDNFYLDVQAVTVHVSA</sequence>
<comment type="caution">
    <text evidence="1">The sequence shown here is derived from an EMBL/GenBank/DDBJ whole genome shotgun (WGS) entry which is preliminary data.</text>
</comment>
<name>A0AAW0FNW2_9APHY</name>
<dbReference type="AlphaFoldDB" id="A0AAW0FNW2"/>
<keyword evidence="2" id="KW-1185">Reference proteome</keyword>
<protein>
    <submittedName>
        <fullName evidence="1">Uncharacterized protein</fullName>
    </submittedName>
</protein>
<accession>A0AAW0FNW2</accession>
<evidence type="ECO:0000313" key="1">
    <source>
        <dbReference type="EMBL" id="KAK7683378.1"/>
    </source>
</evidence>
<reference evidence="1 2" key="1">
    <citation type="submission" date="2022-09" db="EMBL/GenBank/DDBJ databases">
        <authorList>
            <person name="Palmer J.M."/>
        </authorList>
    </citation>
    <scope>NUCLEOTIDE SEQUENCE [LARGE SCALE GENOMIC DNA]</scope>
    <source>
        <strain evidence="1 2">DSM 7382</strain>
    </source>
</reference>